<sequence length="112" mass="13410">MGDVISEKSDGEAMVRCLDWTLQFILEEVGIKEENVVFIFDKKNIVEWMYGRIGTSWELGILRNKTYLFKQIIQECGIKYMQGDRFKHRKLWEEHTVDTRNHWVLWLEKGNA</sequence>
<organism evidence="1 2">
    <name type="scientific">Stylosanthes scabra</name>
    <dbReference type="NCBI Taxonomy" id="79078"/>
    <lineage>
        <taxon>Eukaryota</taxon>
        <taxon>Viridiplantae</taxon>
        <taxon>Streptophyta</taxon>
        <taxon>Embryophyta</taxon>
        <taxon>Tracheophyta</taxon>
        <taxon>Spermatophyta</taxon>
        <taxon>Magnoliopsida</taxon>
        <taxon>eudicotyledons</taxon>
        <taxon>Gunneridae</taxon>
        <taxon>Pentapetalae</taxon>
        <taxon>rosids</taxon>
        <taxon>fabids</taxon>
        <taxon>Fabales</taxon>
        <taxon>Fabaceae</taxon>
        <taxon>Papilionoideae</taxon>
        <taxon>50 kb inversion clade</taxon>
        <taxon>dalbergioids sensu lato</taxon>
        <taxon>Dalbergieae</taxon>
        <taxon>Pterocarpus clade</taxon>
        <taxon>Stylosanthes</taxon>
    </lineage>
</organism>
<gene>
    <name evidence="1" type="ORF">PIB30_062236</name>
</gene>
<accession>A0ABU6TLS9</accession>
<comment type="caution">
    <text evidence="1">The sequence shown here is derived from an EMBL/GenBank/DDBJ whole genome shotgun (WGS) entry which is preliminary data.</text>
</comment>
<dbReference type="Proteomes" id="UP001341840">
    <property type="component" value="Unassembled WGS sequence"/>
</dbReference>
<dbReference type="EMBL" id="JASCZI010091196">
    <property type="protein sequence ID" value="MED6149425.1"/>
    <property type="molecule type" value="Genomic_DNA"/>
</dbReference>
<keyword evidence="2" id="KW-1185">Reference proteome</keyword>
<evidence type="ECO:0000313" key="2">
    <source>
        <dbReference type="Proteomes" id="UP001341840"/>
    </source>
</evidence>
<name>A0ABU6TLS9_9FABA</name>
<reference evidence="1 2" key="1">
    <citation type="journal article" date="2023" name="Plants (Basel)">
        <title>Bridging the Gap: Combining Genomics and Transcriptomics Approaches to Understand Stylosanthes scabra, an Orphan Legume from the Brazilian Caatinga.</title>
        <authorList>
            <person name="Ferreira-Neto J.R.C."/>
            <person name="da Silva M.D."/>
            <person name="Binneck E."/>
            <person name="de Melo N.F."/>
            <person name="da Silva R.H."/>
            <person name="de Melo A.L.T.M."/>
            <person name="Pandolfi V."/>
            <person name="Bustamante F.O."/>
            <person name="Brasileiro-Vidal A.C."/>
            <person name="Benko-Iseppon A.M."/>
        </authorList>
    </citation>
    <scope>NUCLEOTIDE SEQUENCE [LARGE SCALE GENOMIC DNA]</scope>
    <source>
        <tissue evidence="1">Leaves</tissue>
    </source>
</reference>
<evidence type="ECO:0000313" key="1">
    <source>
        <dbReference type="EMBL" id="MED6149425.1"/>
    </source>
</evidence>
<proteinExistence type="predicted"/>
<protein>
    <submittedName>
        <fullName evidence="1">Uncharacterized protein</fullName>
    </submittedName>
</protein>